<proteinExistence type="predicted"/>
<dbReference type="Proteomes" id="UP000287972">
    <property type="component" value="Unassembled WGS sequence"/>
</dbReference>
<evidence type="ECO:0000313" key="1">
    <source>
        <dbReference type="EMBL" id="RSL41495.1"/>
    </source>
</evidence>
<reference evidence="1 2" key="1">
    <citation type="submission" date="2017-06" db="EMBL/GenBank/DDBJ databases">
        <title>Comparative genomic analysis of Ambrosia Fusariam Clade fungi.</title>
        <authorList>
            <person name="Stajich J.E."/>
            <person name="Carrillo J."/>
            <person name="Kijimoto T."/>
            <person name="Eskalen A."/>
            <person name="O'Donnell K."/>
            <person name="Kasson M."/>
        </authorList>
    </citation>
    <scope>NUCLEOTIDE SEQUENCE [LARGE SCALE GENOMIC DNA]</scope>
    <source>
        <strain evidence="1 2">NRRL62606</strain>
    </source>
</reference>
<dbReference type="EMBL" id="NKCL01001237">
    <property type="protein sequence ID" value="RSL41495.1"/>
    <property type="molecule type" value="Genomic_DNA"/>
</dbReference>
<comment type="caution">
    <text evidence="1">The sequence shown here is derived from an EMBL/GenBank/DDBJ whole genome shotgun (WGS) entry which is preliminary data.</text>
</comment>
<name>A0A428NL25_9HYPO</name>
<accession>A0A428NL25</accession>
<dbReference type="AlphaFoldDB" id="A0A428NL25"/>
<sequence>MSLWLPGFFDVDPSSRTRCLSFEQKKEIIDWQRPEPGQQDFTLQLGVTSTSWTMDLGSLWIKSILTTKPTLQIPMDKDRLQERAALSSPYHLSWASLRFAIGRLFSLDNHYLIRGWFSFVTGDTHSQLQPH</sequence>
<protein>
    <submittedName>
        <fullName evidence="1">Uncharacterized protein</fullName>
    </submittedName>
</protein>
<evidence type="ECO:0000313" key="2">
    <source>
        <dbReference type="Proteomes" id="UP000287972"/>
    </source>
</evidence>
<keyword evidence="2" id="KW-1185">Reference proteome</keyword>
<gene>
    <name evidence="1" type="ORF">CEP51_016579</name>
</gene>
<organism evidence="1 2">
    <name type="scientific">Fusarium floridanum</name>
    <dbReference type="NCBI Taxonomy" id="1325733"/>
    <lineage>
        <taxon>Eukaryota</taxon>
        <taxon>Fungi</taxon>
        <taxon>Dikarya</taxon>
        <taxon>Ascomycota</taxon>
        <taxon>Pezizomycotina</taxon>
        <taxon>Sordariomycetes</taxon>
        <taxon>Hypocreomycetidae</taxon>
        <taxon>Hypocreales</taxon>
        <taxon>Nectriaceae</taxon>
        <taxon>Fusarium</taxon>
        <taxon>Fusarium solani species complex</taxon>
    </lineage>
</organism>